<dbReference type="EMBL" id="CAXKWB010068369">
    <property type="protein sequence ID" value="CAL4191878.1"/>
    <property type="molecule type" value="Genomic_DNA"/>
</dbReference>
<feature type="non-terminal residue" evidence="1">
    <location>
        <position position="1"/>
    </location>
</feature>
<proteinExistence type="predicted"/>
<dbReference type="Proteomes" id="UP001497623">
    <property type="component" value="Unassembled WGS sequence"/>
</dbReference>
<organism evidence="1 2">
    <name type="scientific">Meganyctiphanes norvegica</name>
    <name type="common">Northern krill</name>
    <name type="synonym">Thysanopoda norvegica</name>
    <dbReference type="NCBI Taxonomy" id="48144"/>
    <lineage>
        <taxon>Eukaryota</taxon>
        <taxon>Metazoa</taxon>
        <taxon>Ecdysozoa</taxon>
        <taxon>Arthropoda</taxon>
        <taxon>Crustacea</taxon>
        <taxon>Multicrustacea</taxon>
        <taxon>Malacostraca</taxon>
        <taxon>Eumalacostraca</taxon>
        <taxon>Eucarida</taxon>
        <taxon>Euphausiacea</taxon>
        <taxon>Euphausiidae</taxon>
        <taxon>Meganyctiphanes</taxon>
    </lineage>
</organism>
<evidence type="ECO:0000313" key="2">
    <source>
        <dbReference type="Proteomes" id="UP001497623"/>
    </source>
</evidence>
<reference evidence="1 2" key="1">
    <citation type="submission" date="2024-05" db="EMBL/GenBank/DDBJ databases">
        <authorList>
            <person name="Wallberg A."/>
        </authorList>
    </citation>
    <scope>NUCLEOTIDE SEQUENCE [LARGE SCALE GENOMIC DNA]</scope>
</reference>
<gene>
    <name evidence="1" type="ORF">MNOR_LOCUS36678</name>
</gene>
<keyword evidence="2" id="KW-1185">Reference proteome</keyword>
<dbReference type="AlphaFoldDB" id="A0AAV2SH38"/>
<protein>
    <submittedName>
        <fullName evidence="1">Uncharacterized protein</fullName>
    </submittedName>
</protein>
<sequence length="154" mass="17573">RILKLHEPECLPVELLVELPITRPDSFHKLSTTHAYVRRCLGIINEKKACVPKKSLIKMEHCIVIKDTGSAKTEAIRVSWESHVDCEYQKRTKCSIDEANKCHKESTTHYYDEINCKCTCIVQIDGEETCRASTSMKNYLASVSRELLSCNCIP</sequence>
<feature type="non-terminal residue" evidence="1">
    <location>
        <position position="154"/>
    </location>
</feature>
<dbReference type="InterPro" id="IPR029034">
    <property type="entry name" value="Cystine-knot_cytokine"/>
</dbReference>
<evidence type="ECO:0000313" key="1">
    <source>
        <dbReference type="EMBL" id="CAL4191878.1"/>
    </source>
</evidence>
<name>A0AAV2SH38_MEGNR</name>
<dbReference type="Gene3D" id="2.10.90.10">
    <property type="entry name" value="Cystine-knot cytokines"/>
    <property type="match status" value="1"/>
</dbReference>
<accession>A0AAV2SH38</accession>
<comment type="caution">
    <text evidence="1">The sequence shown here is derived from an EMBL/GenBank/DDBJ whole genome shotgun (WGS) entry which is preliminary data.</text>
</comment>